<dbReference type="RefSeq" id="XP_008482769.1">
    <property type="nucleotide sequence ID" value="XM_008484547.3"/>
</dbReference>
<reference evidence="3" key="1">
    <citation type="submission" date="2025-08" db="UniProtKB">
        <authorList>
            <consortium name="RefSeq"/>
        </authorList>
    </citation>
    <scope>IDENTIFICATION</scope>
</reference>
<keyword evidence="1" id="KW-0472">Membrane</keyword>
<dbReference type="GO" id="GO:0006508">
    <property type="term" value="P:proteolysis"/>
    <property type="evidence" value="ECO:0007669"/>
    <property type="project" value="TreeGrafter"/>
</dbReference>
<dbReference type="Gene3D" id="2.60.40.1910">
    <property type="match status" value="1"/>
</dbReference>
<evidence type="ECO:0000256" key="1">
    <source>
        <dbReference type="SAM" id="Phobius"/>
    </source>
</evidence>
<gene>
    <name evidence="3" type="primary">LOC103519458</name>
</gene>
<dbReference type="KEGG" id="dci:103519458"/>
<dbReference type="PANTHER" id="PTHR11533:SF299">
    <property type="entry name" value="AMINOPEPTIDASE"/>
    <property type="match status" value="1"/>
</dbReference>
<dbReference type="GO" id="GO:0043171">
    <property type="term" value="P:peptide catabolic process"/>
    <property type="evidence" value="ECO:0007669"/>
    <property type="project" value="TreeGrafter"/>
</dbReference>
<dbReference type="GeneID" id="103519458"/>
<keyword evidence="1" id="KW-0812">Transmembrane</keyword>
<dbReference type="GO" id="GO:0008270">
    <property type="term" value="F:zinc ion binding"/>
    <property type="evidence" value="ECO:0007669"/>
    <property type="project" value="TreeGrafter"/>
</dbReference>
<evidence type="ECO:0000313" key="3">
    <source>
        <dbReference type="RefSeq" id="XP_008482769.1"/>
    </source>
</evidence>
<dbReference type="PaxDb" id="121845-A0A1S3DJ93"/>
<dbReference type="GO" id="GO:0070006">
    <property type="term" value="F:metalloaminopeptidase activity"/>
    <property type="evidence" value="ECO:0007669"/>
    <property type="project" value="TreeGrafter"/>
</dbReference>
<sequence>MPSFVNGVRSEFTVSDIEYSRDGGWFLSYRKAALLTILVMCLCLFSAYMGRQSSDQIVYVHVPSESSLGIFEDLNTANANEMDFAETLNGVLDKPMVWASNSTRKNLTHVMRNWVSNEGFPVLHVTRDEKKRDHLKFRQEWFHYEIPKGVSSDDYERQWYIPVTLTTLTNTDFNDTEN</sequence>
<dbReference type="GO" id="GO:0042277">
    <property type="term" value="F:peptide binding"/>
    <property type="evidence" value="ECO:0007669"/>
    <property type="project" value="TreeGrafter"/>
</dbReference>
<protein>
    <submittedName>
        <fullName evidence="3">Uncharacterized protein LOC103519458</fullName>
    </submittedName>
</protein>
<dbReference type="InterPro" id="IPR050344">
    <property type="entry name" value="Peptidase_M1_aminopeptidases"/>
</dbReference>
<dbReference type="GO" id="GO:0005615">
    <property type="term" value="C:extracellular space"/>
    <property type="evidence" value="ECO:0007669"/>
    <property type="project" value="TreeGrafter"/>
</dbReference>
<dbReference type="Proteomes" id="UP000079169">
    <property type="component" value="Unplaced"/>
</dbReference>
<keyword evidence="1" id="KW-1133">Transmembrane helix</keyword>
<evidence type="ECO:0000313" key="2">
    <source>
        <dbReference type="Proteomes" id="UP000079169"/>
    </source>
</evidence>
<organism evidence="2 3">
    <name type="scientific">Diaphorina citri</name>
    <name type="common">Asian citrus psyllid</name>
    <dbReference type="NCBI Taxonomy" id="121845"/>
    <lineage>
        <taxon>Eukaryota</taxon>
        <taxon>Metazoa</taxon>
        <taxon>Ecdysozoa</taxon>
        <taxon>Arthropoda</taxon>
        <taxon>Hexapoda</taxon>
        <taxon>Insecta</taxon>
        <taxon>Pterygota</taxon>
        <taxon>Neoptera</taxon>
        <taxon>Paraneoptera</taxon>
        <taxon>Hemiptera</taxon>
        <taxon>Sternorrhyncha</taxon>
        <taxon>Psylloidea</taxon>
        <taxon>Psyllidae</taxon>
        <taxon>Diaphorininae</taxon>
        <taxon>Diaphorina</taxon>
    </lineage>
</organism>
<keyword evidence="2" id="KW-1185">Reference proteome</keyword>
<feature type="transmembrane region" description="Helical" evidence="1">
    <location>
        <begin position="32"/>
        <end position="50"/>
    </location>
</feature>
<proteinExistence type="predicted"/>
<dbReference type="AlphaFoldDB" id="A0A1S3DJ93"/>
<accession>A0A1S3DJ93</accession>
<dbReference type="GO" id="GO:0005737">
    <property type="term" value="C:cytoplasm"/>
    <property type="evidence" value="ECO:0007669"/>
    <property type="project" value="TreeGrafter"/>
</dbReference>
<name>A0A1S3DJ93_DIACI</name>
<dbReference type="GO" id="GO:0016020">
    <property type="term" value="C:membrane"/>
    <property type="evidence" value="ECO:0007669"/>
    <property type="project" value="TreeGrafter"/>
</dbReference>
<dbReference type="PANTHER" id="PTHR11533">
    <property type="entry name" value="PROTEASE M1 ZINC METALLOPROTEASE"/>
    <property type="match status" value="1"/>
</dbReference>